<evidence type="ECO:0000259" key="2">
    <source>
        <dbReference type="Pfam" id="PF13239"/>
    </source>
</evidence>
<feature type="domain" description="2TM" evidence="2">
    <location>
        <begin position="12"/>
        <end position="87"/>
    </location>
</feature>
<comment type="caution">
    <text evidence="3">The sequence shown here is derived from an EMBL/GenBank/DDBJ whole genome shotgun (WGS) entry which is preliminary data.</text>
</comment>
<proteinExistence type="predicted"/>
<reference evidence="3 4" key="1">
    <citation type="submission" date="2019-05" db="EMBL/GenBank/DDBJ databases">
        <title>Dyadobacter AR-3-8 sp. nov., isolated from arctic soil.</title>
        <authorList>
            <person name="Chaudhary D.K."/>
        </authorList>
    </citation>
    <scope>NUCLEOTIDE SEQUENCE [LARGE SCALE GENOMIC DNA]</scope>
    <source>
        <strain evidence="3 4">AR-3-8</strain>
    </source>
</reference>
<evidence type="ECO:0000313" key="3">
    <source>
        <dbReference type="EMBL" id="TKT90796.1"/>
    </source>
</evidence>
<keyword evidence="1" id="KW-0472">Membrane</keyword>
<dbReference type="Proteomes" id="UP000304900">
    <property type="component" value="Unassembled WGS sequence"/>
</dbReference>
<keyword evidence="1" id="KW-0812">Transmembrane</keyword>
<dbReference type="EMBL" id="SZVO01000008">
    <property type="protein sequence ID" value="TKT90796.1"/>
    <property type="molecule type" value="Genomic_DNA"/>
</dbReference>
<sequence length="94" mass="11457">METSRNEFLWRKAKKRAGFKRHLQNYFMVNAGLWIIYAIMSIQPWGHHHLYPWPVWPMFGWGIGLLSHYFSAYGNPNERRSTEIEYEKLIRDER</sequence>
<organism evidence="3 4">
    <name type="scientific">Dyadobacter frigoris</name>
    <dbReference type="NCBI Taxonomy" id="2576211"/>
    <lineage>
        <taxon>Bacteria</taxon>
        <taxon>Pseudomonadati</taxon>
        <taxon>Bacteroidota</taxon>
        <taxon>Cytophagia</taxon>
        <taxon>Cytophagales</taxon>
        <taxon>Spirosomataceae</taxon>
        <taxon>Dyadobacter</taxon>
    </lineage>
</organism>
<dbReference type="RefSeq" id="WP_137341340.1">
    <property type="nucleotide sequence ID" value="NZ_BSQH01000003.1"/>
</dbReference>
<accession>A0A4U6D2D2</accession>
<keyword evidence="4" id="KW-1185">Reference proteome</keyword>
<keyword evidence="1" id="KW-1133">Transmembrane helix</keyword>
<name>A0A4U6D2D2_9BACT</name>
<protein>
    <submittedName>
        <fullName evidence="3">2TM domain-containing protein</fullName>
    </submittedName>
</protein>
<feature type="transmembrane region" description="Helical" evidence="1">
    <location>
        <begin position="51"/>
        <end position="70"/>
    </location>
</feature>
<evidence type="ECO:0000256" key="1">
    <source>
        <dbReference type="SAM" id="Phobius"/>
    </source>
</evidence>
<dbReference type="AlphaFoldDB" id="A0A4U6D2D2"/>
<feature type="transmembrane region" description="Helical" evidence="1">
    <location>
        <begin position="25"/>
        <end position="45"/>
    </location>
</feature>
<dbReference type="Pfam" id="PF13239">
    <property type="entry name" value="2TM"/>
    <property type="match status" value="1"/>
</dbReference>
<evidence type="ECO:0000313" key="4">
    <source>
        <dbReference type="Proteomes" id="UP000304900"/>
    </source>
</evidence>
<gene>
    <name evidence="3" type="ORF">FDK13_17670</name>
</gene>
<dbReference type="InterPro" id="IPR025698">
    <property type="entry name" value="2TM_dom"/>
</dbReference>
<dbReference type="OrthoDB" id="8965954at2"/>